<evidence type="ECO:0000256" key="1">
    <source>
        <dbReference type="SAM" id="MobiDB-lite"/>
    </source>
</evidence>
<gene>
    <name evidence="2" type="ORF">RMAR00112_LOCUS29321</name>
</gene>
<feature type="region of interest" description="Disordered" evidence="1">
    <location>
        <begin position="52"/>
        <end position="83"/>
    </location>
</feature>
<name>A0A7S3EMJ0_9RHOD</name>
<sequence length="139" mass="15396">MPKPRARPLSSPVVKEYAVLSSVVGVHGSAGNASEPQSCHSDSLDFKAKKANDPIKASVAPPMKRLGPPTFWTRKPNHHQANQHPQTYMDAAHYHSVDRASSPQPVWKPRWDRFMSSLDNRLMSNLSAHPHTAEVGQVM</sequence>
<proteinExistence type="predicted"/>
<protein>
    <submittedName>
        <fullName evidence="2">Uncharacterized protein</fullName>
    </submittedName>
</protein>
<evidence type="ECO:0000313" key="2">
    <source>
        <dbReference type="EMBL" id="CAE0061255.1"/>
    </source>
</evidence>
<reference evidence="2" key="1">
    <citation type="submission" date="2021-01" db="EMBL/GenBank/DDBJ databases">
        <authorList>
            <person name="Corre E."/>
            <person name="Pelletier E."/>
            <person name="Niang G."/>
            <person name="Scheremetjew M."/>
            <person name="Finn R."/>
            <person name="Kale V."/>
            <person name="Holt S."/>
            <person name="Cochrane G."/>
            <person name="Meng A."/>
            <person name="Brown T."/>
            <person name="Cohen L."/>
        </authorList>
    </citation>
    <scope>NUCLEOTIDE SEQUENCE</scope>
    <source>
        <strain evidence="2">CCMP 769</strain>
    </source>
</reference>
<accession>A0A7S3EMJ0</accession>
<organism evidence="2">
    <name type="scientific">Rhodosorus marinus</name>
    <dbReference type="NCBI Taxonomy" id="101924"/>
    <lineage>
        <taxon>Eukaryota</taxon>
        <taxon>Rhodophyta</taxon>
        <taxon>Stylonematophyceae</taxon>
        <taxon>Stylonematales</taxon>
        <taxon>Stylonemataceae</taxon>
        <taxon>Rhodosorus</taxon>
    </lineage>
</organism>
<dbReference type="EMBL" id="HBHW01038217">
    <property type="protein sequence ID" value="CAE0061255.1"/>
    <property type="molecule type" value="Transcribed_RNA"/>
</dbReference>
<dbReference type="AlphaFoldDB" id="A0A7S3EMJ0"/>